<dbReference type="InterPro" id="IPR005031">
    <property type="entry name" value="COQ10_START"/>
</dbReference>
<dbReference type="Proteomes" id="UP000738126">
    <property type="component" value="Unassembled WGS sequence"/>
</dbReference>
<gene>
    <name evidence="4" type="ORF">CKO13_00640</name>
</gene>
<evidence type="ECO:0000313" key="5">
    <source>
        <dbReference type="Proteomes" id="UP000738126"/>
    </source>
</evidence>
<protein>
    <submittedName>
        <fullName evidence="4">Ubiquinone-binding protein</fullName>
    </submittedName>
</protein>
<comment type="similarity">
    <text evidence="1">Belongs to the ribosome association toxin RatA family.</text>
</comment>
<proteinExistence type="inferred from homology"/>
<dbReference type="Pfam" id="PF03364">
    <property type="entry name" value="Polyketide_cyc"/>
    <property type="match status" value="1"/>
</dbReference>
<dbReference type="EMBL" id="NRSH01000003">
    <property type="protein sequence ID" value="MBK1725558.1"/>
    <property type="molecule type" value="Genomic_DNA"/>
</dbReference>
<evidence type="ECO:0000256" key="1">
    <source>
        <dbReference type="ARBA" id="ARBA00008918"/>
    </source>
</evidence>
<dbReference type="RefSeq" id="WP_200255812.1">
    <property type="nucleotide sequence ID" value="NZ_NRSH01000003.1"/>
</dbReference>
<dbReference type="PANTHER" id="PTHR12901:SF10">
    <property type="entry name" value="COENZYME Q-BINDING PROTEIN COQ10, MITOCHONDRIAL"/>
    <property type="match status" value="1"/>
</dbReference>
<accession>A0ABS1E258</accession>
<name>A0ABS1E258_9GAMM</name>
<reference evidence="4 5" key="1">
    <citation type="journal article" date="2020" name="Microorganisms">
        <title>Osmotic Adaptation and Compatible Solute Biosynthesis of Phototrophic Bacteria as Revealed from Genome Analyses.</title>
        <authorList>
            <person name="Imhoff J.F."/>
            <person name="Rahn T."/>
            <person name="Kunzel S."/>
            <person name="Keller A."/>
            <person name="Neulinger S.C."/>
        </authorList>
    </citation>
    <scope>NUCLEOTIDE SEQUENCE [LARGE SCALE GENOMIC DNA]</scope>
    <source>
        <strain evidence="4 5">DSM 15116</strain>
    </source>
</reference>
<evidence type="ECO:0000313" key="4">
    <source>
        <dbReference type="EMBL" id="MBK1725558.1"/>
    </source>
</evidence>
<sequence length="148" mass="17038">MTTISRSTLVPYSAEEIYDLVNDVERYPEFIPWCKDTAILATSEETTRARMTFAKGGVEKSFVTANRHQHGKMIDIRLVEGPFQRLEGYWRFYDLGEGASKVTLDMEFEFSNRVVAYAFGKVFTQVANLLVDSFSQRARQIYGERDVL</sequence>
<keyword evidence="2" id="KW-1277">Toxin-antitoxin system</keyword>
<dbReference type="Gene3D" id="3.30.530.20">
    <property type="match status" value="1"/>
</dbReference>
<dbReference type="CDD" id="cd07813">
    <property type="entry name" value="COQ10p_like"/>
    <property type="match status" value="1"/>
</dbReference>
<comment type="caution">
    <text evidence="4">The sequence shown here is derived from an EMBL/GenBank/DDBJ whole genome shotgun (WGS) entry which is preliminary data.</text>
</comment>
<dbReference type="PANTHER" id="PTHR12901">
    <property type="entry name" value="SPERM PROTEIN HOMOLOG"/>
    <property type="match status" value="1"/>
</dbReference>
<dbReference type="SUPFAM" id="SSF55961">
    <property type="entry name" value="Bet v1-like"/>
    <property type="match status" value="1"/>
</dbReference>
<keyword evidence="5" id="KW-1185">Reference proteome</keyword>
<evidence type="ECO:0000256" key="2">
    <source>
        <dbReference type="ARBA" id="ARBA00022649"/>
    </source>
</evidence>
<feature type="domain" description="Coenzyme Q-binding protein COQ10 START" evidence="3">
    <location>
        <begin position="10"/>
        <end position="134"/>
    </location>
</feature>
<evidence type="ECO:0000259" key="3">
    <source>
        <dbReference type="Pfam" id="PF03364"/>
    </source>
</evidence>
<keyword evidence="4" id="KW-0830">Ubiquinone</keyword>
<organism evidence="4 5">
    <name type="scientific">Halorhodospira neutriphila</name>
    <dbReference type="NCBI Taxonomy" id="168379"/>
    <lineage>
        <taxon>Bacteria</taxon>
        <taxon>Pseudomonadati</taxon>
        <taxon>Pseudomonadota</taxon>
        <taxon>Gammaproteobacteria</taxon>
        <taxon>Chromatiales</taxon>
        <taxon>Ectothiorhodospiraceae</taxon>
        <taxon>Halorhodospira</taxon>
    </lineage>
</organism>
<dbReference type="InterPro" id="IPR023393">
    <property type="entry name" value="START-like_dom_sf"/>
</dbReference>
<dbReference type="InterPro" id="IPR044996">
    <property type="entry name" value="COQ10-like"/>
</dbReference>